<proteinExistence type="predicted"/>
<organism evidence="2">
    <name type="scientific">Brassica cretica</name>
    <name type="common">Mustard</name>
    <dbReference type="NCBI Taxonomy" id="69181"/>
    <lineage>
        <taxon>Eukaryota</taxon>
        <taxon>Viridiplantae</taxon>
        <taxon>Streptophyta</taxon>
        <taxon>Embryophyta</taxon>
        <taxon>Tracheophyta</taxon>
        <taxon>Spermatophyta</taxon>
        <taxon>Magnoliopsida</taxon>
        <taxon>eudicotyledons</taxon>
        <taxon>Gunneridae</taxon>
        <taxon>Pentapetalae</taxon>
        <taxon>rosids</taxon>
        <taxon>malvids</taxon>
        <taxon>Brassicales</taxon>
        <taxon>Brassicaceae</taxon>
        <taxon>Brassiceae</taxon>
        <taxon>Brassica</taxon>
    </lineage>
</organism>
<feature type="region of interest" description="Disordered" evidence="1">
    <location>
        <begin position="70"/>
        <end position="117"/>
    </location>
</feature>
<feature type="compositionally biased region" description="Basic and acidic residues" evidence="1">
    <location>
        <begin position="94"/>
        <end position="117"/>
    </location>
</feature>
<dbReference type="AlphaFoldDB" id="A0A8S9JVF4"/>
<sequence>MLSGISPEIEFEDKFKALRLERRVIEVGMEPLMRLSDKSMNVRLEWNVLGMFPERLAWEMVRETMSCMFPRTTNSPEVETGTEETVRSVRLTRRARESPERRGKEETAEKEWSESGR</sequence>
<evidence type="ECO:0000256" key="1">
    <source>
        <dbReference type="SAM" id="MobiDB-lite"/>
    </source>
</evidence>
<gene>
    <name evidence="2" type="ORF">F2Q70_00034579</name>
</gene>
<evidence type="ECO:0000313" key="2">
    <source>
        <dbReference type="EMBL" id="KAF2585832.1"/>
    </source>
</evidence>
<comment type="caution">
    <text evidence="2">The sequence shown here is derived from an EMBL/GenBank/DDBJ whole genome shotgun (WGS) entry which is preliminary data.</text>
</comment>
<accession>A0A8S9JVF4</accession>
<reference evidence="2" key="1">
    <citation type="submission" date="2019-12" db="EMBL/GenBank/DDBJ databases">
        <title>Genome sequencing and annotation of Brassica cretica.</title>
        <authorList>
            <person name="Studholme D.J."/>
            <person name="Sarris P.F."/>
        </authorList>
    </citation>
    <scope>NUCLEOTIDE SEQUENCE</scope>
    <source>
        <strain evidence="2">PFS-102/07</strain>
        <tissue evidence="2">Leaf</tissue>
    </source>
</reference>
<dbReference type="EMBL" id="QGKY02000246">
    <property type="protein sequence ID" value="KAF2585832.1"/>
    <property type="molecule type" value="Genomic_DNA"/>
</dbReference>
<name>A0A8S9JVF4_BRACR</name>
<protein>
    <submittedName>
        <fullName evidence="2">Uncharacterized protein</fullName>
    </submittedName>
</protein>